<evidence type="ECO:0000313" key="2">
    <source>
        <dbReference type="EMBL" id="MPC25516.1"/>
    </source>
</evidence>
<dbReference type="EMBL" id="VSRR010001474">
    <property type="protein sequence ID" value="MPC25516.1"/>
    <property type="molecule type" value="Genomic_DNA"/>
</dbReference>
<feature type="region of interest" description="Disordered" evidence="1">
    <location>
        <begin position="1"/>
        <end position="71"/>
    </location>
</feature>
<accession>A0A5B7DWZ1</accession>
<name>A0A5B7DWZ1_PORTR</name>
<dbReference type="AlphaFoldDB" id="A0A5B7DWZ1"/>
<protein>
    <submittedName>
        <fullName evidence="2">Uncharacterized protein</fullName>
    </submittedName>
</protein>
<feature type="compositionally biased region" description="Low complexity" evidence="1">
    <location>
        <begin position="16"/>
        <end position="30"/>
    </location>
</feature>
<evidence type="ECO:0000313" key="3">
    <source>
        <dbReference type="Proteomes" id="UP000324222"/>
    </source>
</evidence>
<dbReference type="Proteomes" id="UP000324222">
    <property type="component" value="Unassembled WGS sequence"/>
</dbReference>
<gene>
    <name evidence="2" type="ORF">E2C01_018634</name>
</gene>
<reference evidence="2 3" key="1">
    <citation type="submission" date="2019-05" db="EMBL/GenBank/DDBJ databases">
        <title>Another draft genome of Portunus trituberculatus and its Hox gene families provides insights of decapod evolution.</title>
        <authorList>
            <person name="Jeong J.-H."/>
            <person name="Song I."/>
            <person name="Kim S."/>
            <person name="Choi T."/>
            <person name="Kim D."/>
            <person name="Ryu S."/>
            <person name="Kim W."/>
        </authorList>
    </citation>
    <scope>NUCLEOTIDE SEQUENCE [LARGE SCALE GENOMIC DNA]</scope>
    <source>
        <tissue evidence="2">Muscle</tissue>
    </source>
</reference>
<sequence length="71" mass="7935">MPGPFNSFIRCKTLDSPASSRPASRGASQSRQRRPSSRRDLSVTKCYTSIFPGENDEHTKASEEAFPQARF</sequence>
<keyword evidence="3" id="KW-1185">Reference proteome</keyword>
<organism evidence="2 3">
    <name type="scientific">Portunus trituberculatus</name>
    <name type="common">Swimming crab</name>
    <name type="synonym">Neptunus trituberculatus</name>
    <dbReference type="NCBI Taxonomy" id="210409"/>
    <lineage>
        <taxon>Eukaryota</taxon>
        <taxon>Metazoa</taxon>
        <taxon>Ecdysozoa</taxon>
        <taxon>Arthropoda</taxon>
        <taxon>Crustacea</taxon>
        <taxon>Multicrustacea</taxon>
        <taxon>Malacostraca</taxon>
        <taxon>Eumalacostraca</taxon>
        <taxon>Eucarida</taxon>
        <taxon>Decapoda</taxon>
        <taxon>Pleocyemata</taxon>
        <taxon>Brachyura</taxon>
        <taxon>Eubrachyura</taxon>
        <taxon>Portunoidea</taxon>
        <taxon>Portunidae</taxon>
        <taxon>Portuninae</taxon>
        <taxon>Portunus</taxon>
    </lineage>
</organism>
<comment type="caution">
    <text evidence="2">The sequence shown here is derived from an EMBL/GenBank/DDBJ whole genome shotgun (WGS) entry which is preliminary data.</text>
</comment>
<evidence type="ECO:0000256" key="1">
    <source>
        <dbReference type="SAM" id="MobiDB-lite"/>
    </source>
</evidence>
<proteinExistence type="predicted"/>